<dbReference type="EMBL" id="CP146612">
    <property type="protein sequence ID" value="WWX25542.1"/>
    <property type="molecule type" value="Genomic_DNA"/>
</dbReference>
<gene>
    <name evidence="3" type="ORF">V8247_00810</name>
</gene>
<dbReference type="SUPFAM" id="SSF52540">
    <property type="entry name" value="P-loop containing nucleoside triphosphate hydrolases"/>
    <property type="match status" value="2"/>
</dbReference>
<proteinExistence type="predicted"/>
<dbReference type="Proteomes" id="UP001375370">
    <property type="component" value="Chromosome"/>
</dbReference>
<dbReference type="Pfam" id="PF05970">
    <property type="entry name" value="PIF1"/>
    <property type="match status" value="1"/>
</dbReference>
<protein>
    <submittedName>
        <fullName evidence="3">AAA family ATPase</fullName>
    </submittedName>
</protein>
<dbReference type="InterPro" id="IPR051055">
    <property type="entry name" value="PIF1_helicase"/>
</dbReference>
<evidence type="ECO:0000259" key="1">
    <source>
        <dbReference type="Pfam" id="PF05970"/>
    </source>
</evidence>
<keyword evidence="4" id="KW-1185">Reference proteome</keyword>
<dbReference type="PANTHER" id="PTHR47642:SF5">
    <property type="entry name" value="ATP-DEPENDENT DNA HELICASE"/>
    <property type="match status" value="1"/>
</dbReference>
<dbReference type="InterPro" id="IPR010285">
    <property type="entry name" value="DNA_helicase_pif1-like_DEAD"/>
</dbReference>
<dbReference type="Pfam" id="PF13280">
    <property type="entry name" value="WYL"/>
    <property type="match status" value="1"/>
</dbReference>
<feature type="domain" description="WYL" evidence="2">
    <location>
        <begin position="448"/>
        <end position="517"/>
    </location>
</feature>
<reference evidence="3 4" key="1">
    <citation type="submission" date="2024-03" db="EMBL/GenBank/DDBJ databases">
        <title>A Dehalogenimonas Isolated from Estuarine Sediments Dihaloeliminates Chlorinated Alkanes.</title>
        <authorList>
            <person name="Yang Y."/>
            <person name="Wang H."/>
        </authorList>
    </citation>
    <scope>NUCLEOTIDE SEQUENCE [LARGE SCALE GENOMIC DNA]</scope>
    <source>
        <strain evidence="3 4">W</strain>
    </source>
</reference>
<dbReference type="PROSITE" id="PS52050">
    <property type="entry name" value="WYL"/>
    <property type="match status" value="1"/>
</dbReference>
<organism evidence="3 4">
    <name type="scientific">Candidatus Dehalogenimonas loeffleri</name>
    <dbReference type="NCBI Taxonomy" id="3127115"/>
    <lineage>
        <taxon>Bacteria</taxon>
        <taxon>Bacillati</taxon>
        <taxon>Chloroflexota</taxon>
        <taxon>Dehalococcoidia</taxon>
        <taxon>Dehalococcoidales</taxon>
        <taxon>Dehalococcoidaceae</taxon>
        <taxon>Dehalogenimonas</taxon>
    </lineage>
</organism>
<dbReference type="CDD" id="cd18809">
    <property type="entry name" value="SF1_C_RecD"/>
    <property type="match status" value="1"/>
</dbReference>
<dbReference type="InterPro" id="IPR027417">
    <property type="entry name" value="P-loop_NTPase"/>
</dbReference>
<accession>A0ABZ2J3Q6</accession>
<dbReference type="RefSeq" id="WP_338737798.1">
    <property type="nucleotide sequence ID" value="NZ_CP146612.1"/>
</dbReference>
<name>A0ABZ2J3Q6_9CHLR</name>
<dbReference type="Gene3D" id="3.40.50.300">
    <property type="entry name" value="P-loop containing nucleotide triphosphate hydrolases"/>
    <property type="match status" value="2"/>
</dbReference>
<evidence type="ECO:0000313" key="3">
    <source>
        <dbReference type="EMBL" id="WWX25542.1"/>
    </source>
</evidence>
<dbReference type="PANTHER" id="PTHR47642">
    <property type="entry name" value="ATP-DEPENDENT DNA HELICASE"/>
    <property type="match status" value="1"/>
</dbReference>
<evidence type="ECO:0000259" key="2">
    <source>
        <dbReference type="Pfam" id="PF13280"/>
    </source>
</evidence>
<sequence>MSSAKVDLSHVELNQRFAEALEVMERTDKSVFITGRAGTGKSTLLTWFRQTTSKRAVVLAPTGVAALNVKGQTIHSFFGFKPDITVDKIRKRKSTKLSVYQTVEAIVIDEISMVRADLLDCVDRFMRLNGRDETKPFGGVQMIFIGDLYQLPPVITGEERQAFQALYDTPYFYSARAFDDFAMEILELEKVYRQRDQGFLDILNAIRNNSITPEGLNLLNRRCLPDETPPTDAGYICLTTTNAAAGEINQTRLNGLRSRPHRFTAEISGKFSREYYPTAVELEVKTGAQVMLLNNDVRGRWVNGSIGRVTGIAKNDGDYVIHVELSDGQGVEVTPHTWEIFRFFVDGGQLQSEAAGSFTQYPLMLAWAVTIHKSQGKTFDRVIVDIGRGAFACGQTYVALSRCTTLEGMILKKPILKRHVMTDYRVMDFLTRYRYREAAALWPVDDKISRIEDAIENGSALRITYLKPSDEKSVRIIMPLEVGEMDYHGKSYLGVQAFCLSRRENRVFRVDRILELEAVSLPE</sequence>
<feature type="domain" description="DNA helicase Pif1-like DEAD-box helicase" evidence="1">
    <location>
        <begin position="22"/>
        <end position="197"/>
    </location>
</feature>
<dbReference type="InterPro" id="IPR026881">
    <property type="entry name" value="WYL_dom"/>
</dbReference>
<evidence type="ECO:0000313" key="4">
    <source>
        <dbReference type="Proteomes" id="UP001375370"/>
    </source>
</evidence>